<accession>A0AAN7R857</accession>
<evidence type="ECO:0000256" key="3">
    <source>
        <dbReference type="PROSITE-ProRule" id="PRU00982"/>
    </source>
</evidence>
<feature type="coiled-coil region" evidence="4">
    <location>
        <begin position="612"/>
        <end position="639"/>
    </location>
</feature>
<keyword evidence="8" id="KW-1185">Reference proteome</keyword>
<proteinExistence type="inferred from homology"/>
<organism evidence="7 8">
    <name type="scientific">Trapa natans</name>
    <name type="common">Water chestnut</name>
    <dbReference type="NCBI Taxonomy" id="22666"/>
    <lineage>
        <taxon>Eukaryota</taxon>
        <taxon>Viridiplantae</taxon>
        <taxon>Streptophyta</taxon>
        <taxon>Embryophyta</taxon>
        <taxon>Tracheophyta</taxon>
        <taxon>Spermatophyta</taxon>
        <taxon>Magnoliopsida</taxon>
        <taxon>eudicotyledons</taxon>
        <taxon>Gunneridae</taxon>
        <taxon>Pentapetalae</taxon>
        <taxon>rosids</taxon>
        <taxon>malvids</taxon>
        <taxon>Myrtales</taxon>
        <taxon>Lythraceae</taxon>
        <taxon>Trapa</taxon>
    </lineage>
</organism>
<dbReference type="InterPro" id="IPR000210">
    <property type="entry name" value="BTB/POZ_dom"/>
</dbReference>
<evidence type="ECO:0000256" key="1">
    <source>
        <dbReference type="ARBA" id="ARBA00004906"/>
    </source>
</evidence>
<dbReference type="PROSITE" id="PS50097">
    <property type="entry name" value="BTB"/>
    <property type="match status" value="1"/>
</dbReference>
<dbReference type="InterPro" id="IPR043454">
    <property type="entry name" value="NPH3/RPT2-like"/>
</dbReference>
<dbReference type="Gene3D" id="3.30.710.10">
    <property type="entry name" value="Potassium Channel Kv1.1, Chain A"/>
    <property type="match status" value="1"/>
</dbReference>
<dbReference type="InterPro" id="IPR011333">
    <property type="entry name" value="SKP1/BTB/POZ_sf"/>
</dbReference>
<evidence type="ECO:0008006" key="9">
    <source>
        <dbReference type="Google" id="ProtNLM"/>
    </source>
</evidence>
<dbReference type="PROSITE" id="PS51649">
    <property type="entry name" value="NPH3"/>
    <property type="match status" value="1"/>
</dbReference>
<dbReference type="SMART" id="SM00225">
    <property type="entry name" value="BTB"/>
    <property type="match status" value="1"/>
</dbReference>
<feature type="domain" description="BTB" evidence="5">
    <location>
        <begin position="116"/>
        <end position="185"/>
    </location>
</feature>
<dbReference type="EMBL" id="JAXQNO010000006">
    <property type="protein sequence ID" value="KAK4795499.1"/>
    <property type="molecule type" value="Genomic_DNA"/>
</dbReference>
<dbReference type="Pfam" id="PF03000">
    <property type="entry name" value="NPH3"/>
    <property type="match status" value="1"/>
</dbReference>
<dbReference type="Pfam" id="PF00651">
    <property type="entry name" value="BTB"/>
    <property type="match status" value="1"/>
</dbReference>
<dbReference type="PANTHER" id="PTHR32370">
    <property type="entry name" value="OS12G0117600 PROTEIN"/>
    <property type="match status" value="1"/>
</dbReference>
<evidence type="ECO:0000256" key="4">
    <source>
        <dbReference type="SAM" id="Coils"/>
    </source>
</evidence>
<evidence type="ECO:0000256" key="2">
    <source>
        <dbReference type="ARBA" id="ARBA00022786"/>
    </source>
</evidence>
<feature type="domain" description="NPH3" evidence="6">
    <location>
        <begin position="287"/>
        <end position="579"/>
    </location>
</feature>
<comment type="similarity">
    <text evidence="3">Belongs to the NPH3 family.</text>
</comment>
<name>A0AAN7R857_TRANT</name>
<protein>
    <recommendedName>
        <fullName evidence="9">BTB/POZ domain-containing protein</fullName>
    </recommendedName>
</protein>
<gene>
    <name evidence="7" type="ORF">SAY86_027825</name>
</gene>
<dbReference type="Proteomes" id="UP001346149">
    <property type="component" value="Unassembled WGS sequence"/>
</dbReference>
<comment type="caution">
    <text evidence="7">The sequence shown here is derived from an EMBL/GenBank/DDBJ whole genome shotgun (WGS) entry which is preliminary data.</text>
</comment>
<dbReference type="AlphaFoldDB" id="A0AAN7R857"/>
<evidence type="ECO:0000259" key="6">
    <source>
        <dbReference type="PROSITE" id="PS51649"/>
    </source>
</evidence>
<keyword evidence="4" id="KW-0175">Coiled coil</keyword>
<dbReference type="SUPFAM" id="SSF54695">
    <property type="entry name" value="POZ domain"/>
    <property type="match status" value="1"/>
</dbReference>
<evidence type="ECO:0000313" key="7">
    <source>
        <dbReference type="EMBL" id="KAK4795499.1"/>
    </source>
</evidence>
<evidence type="ECO:0000259" key="5">
    <source>
        <dbReference type="PROSITE" id="PS50097"/>
    </source>
</evidence>
<comment type="pathway">
    <text evidence="1">Protein modification; protein ubiquitination.</text>
</comment>
<sequence length="694" mass="77190">MEKKRGGRRVQWRLQKGSETAVGLPAFLNHCGRWDFLSFFFPPFGGFSSLHFFVNAFSLDPIDSVSFHFSHFCCCCCIGASRKMVSEHTLSSSSRSSPRLCNNSSFTTRIFSDVAGDITIVVHGESFLLHKFPLVARSGRIRKLIASFDRDSGVSTLELHDFPGGPHTFELAMKFCYGINFQITTADIAGLRCAAEFLEMAEDYREDNLVSRTEAFLDEVVYRSLEKSVEVLISCESSLAPIAEEIGLVKKLVDAIAMNACKEQLVSGLSRLECDDRSSEIKTGCIDWWVEDLSGLGIESYQRIIRAMAGLGIRPDSITMSLMHYAQNSLKGGGKCQIWSLSKTRPGGFMEGSDQRKVVEALVSLLPAEKHSPVVPLTFLFGLLRIAIMVDADIPCRLELERRVSCRLEMVSLDDLLIPSVRAGDSLFDTDTVHRVLVNFLQRVDGEEEGSGGGNSGYESDAMNSPGDGHYGGGSLLKVGRLMDAYLAEIAPDPYLSLQKFSALIEILPDYARVIDDALYRAIDIYLKAHPMLTEHECRMLCKFIDCEKLSQEACNHAAQNDRLPLQMTVRVLYLEQLRLKTALSGNSGDGFFSQKMSSGIPSAAMSPRDNYASLRRENRELKLEISRMRVRLSELEKEQMAMKQGMVDKAGNGKTLLNSISRRFGRIGIFGGLSNERKQKSGGKSRSRRYSMS</sequence>
<reference evidence="7 8" key="1">
    <citation type="journal article" date="2023" name="Hortic Res">
        <title>Pangenome of water caltrop reveals structural variations and asymmetric subgenome divergence after allopolyploidization.</title>
        <authorList>
            <person name="Zhang X."/>
            <person name="Chen Y."/>
            <person name="Wang L."/>
            <person name="Yuan Y."/>
            <person name="Fang M."/>
            <person name="Shi L."/>
            <person name="Lu R."/>
            <person name="Comes H.P."/>
            <person name="Ma Y."/>
            <person name="Chen Y."/>
            <person name="Huang G."/>
            <person name="Zhou Y."/>
            <person name="Zheng Z."/>
            <person name="Qiu Y."/>
        </authorList>
    </citation>
    <scope>NUCLEOTIDE SEQUENCE [LARGE SCALE GENOMIC DNA]</scope>
    <source>
        <strain evidence="7">F231</strain>
    </source>
</reference>
<keyword evidence="2" id="KW-0833">Ubl conjugation pathway</keyword>
<evidence type="ECO:0000313" key="8">
    <source>
        <dbReference type="Proteomes" id="UP001346149"/>
    </source>
</evidence>
<dbReference type="InterPro" id="IPR027356">
    <property type="entry name" value="NPH3_dom"/>
</dbReference>